<organism evidence="1">
    <name type="scientific">bioreactor metagenome</name>
    <dbReference type="NCBI Taxonomy" id="1076179"/>
    <lineage>
        <taxon>unclassified sequences</taxon>
        <taxon>metagenomes</taxon>
        <taxon>ecological metagenomes</taxon>
    </lineage>
</organism>
<proteinExistence type="predicted"/>
<name>A0A644XFF0_9ZZZZ</name>
<dbReference type="AlphaFoldDB" id="A0A644XFF0"/>
<protein>
    <submittedName>
        <fullName evidence="1">Uncharacterized protein</fullName>
    </submittedName>
</protein>
<accession>A0A644XFF0</accession>
<sequence>MEVMSVRDASLLWNISERRVQRFCEDGRVEGVSRFGRSWMIPKDAKKPVDPRKIHLKERSE</sequence>
<gene>
    <name evidence="1" type="ORF">SDC9_61173</name>
</gene>
<evidence type="ECO:0000313" key="1">
    <source>
        <dbReference type="EMBL" id="MPM14809.1"/>
    </source>
</evidence>
<dbReference type="EMBL" id="VSSQ01002341">
    <property type="protein sequence ID" value="MPM14809.1"/>
    <property type="molecule type" value="Genomic_DNA"/>
</dbReference>
<comment type="caution">
    <text evidence="1">The sequence shown here is derived from an EMBL/GenBank/DDBJ whole genome shotgun (WGS) entry which is preliminary data.</text>
</comment>
<reference evidence="1" key="1">
    <citation type="submission" date="2019-08" db="EMBL/GenBank/DDBJ databases">
        <authorList>
            <person name="Kucharzyk K."/>
            <person name="Murdoch R.W."/>
            <person name="Higgins S."/>
            <person name="Loffler F."/>
        </authorList>
    </citation>
    <scope>NUCLEOTIDE SEQUENCE</scope>
</reference>